<name>A0A3D8Y662_9BACT</name>
<proteinExistence type="predicted"/>
<gene>
    <name evidence="1" type="ORF">DSL64_27185</name>
</gene>
<dbReference type="OrthoDB" id="793003at2"/>
<dbReference type="Pfam" id="PF13563">
    <property type="entry name" value="2_5_RNA_ligase2"/>
    <property type="match status" value="1"/>
</dbReference>
<evidence type="ECO:0000313" key="2">
    <source>
        <dbReference type="Proteomes" id="UP000256373"/>
    </source>
</evidence>
<comment type="caution">
    <text evidence="1">The sequence shown here is derived from an EMBL/GenBank/DDBJ whole genome shotgun (WGS) entry which is preliminary data.</text>
</comment>
<protein>
    <submittedName>
        <fullName evidence="1">2'-5' RNA ligase family protein</fullName>
    </submittedName>
</protein>
<dbReference type="GO" id="GO:0016874">
    <property type="term" value="F:ligase activity"/>
    <property type="evidence" value="ECO:0007669"/>
    <property type="project" value="UniProtKB-KW"/>
</dbReference>
<dbReference type="AlphaFoldDB" id="A0A3D8Y662"/>
<dbReference type="EMBL" id="QNUL01000041">
    <property type="protein sequence ID" value="REA56112.1"/>
    <property type="molecule type" value="Genomic_DNA"/>
</dbReference>
<keyword evidence="2" id="KW-1185">Reference proteome</keyword>
<dbReference type="Proteomes" id="UP000256373">
    <property type="component" value="Unassembled WGS sequence"/>
</dbReference>
<organism evidence="1 2">
    <name type="scientific">Dyadobacter luteus</name>
    <dbReference type="NCBI Taxonomy" id="2259619"/>
    <lineage>
        <taxon>Bacteria</taxon>
        <taxon>Pseudomonadati</taxon>
        <taxon>Bacteroidota</taxon>
        <taxon>Cytophagia</taxon>
        <taxon>Cytophagales</taxon>
        <taxon>Spirosomataceae</taxon>
        <taxon>Dyadobacter</taxon>
    </lineage>
</organism>
<sequence length="175" mass="20480">MKSQPLIATFVIDSSAQEYFNSLRKQHFPPERNYIDAHLTLFHALPNEPWIKADLKELASMQYSFQAKSETIVSLGFGTAFKIVSPELSRIHGKLQQSWYDHLTNQDKQKRNFHITIQNKVEPAVAKELQQILMVNFKPFDLHISGIQLWRYLGGPWEFVTQYDFIQKEPVYQNP</sequence>
<reference evidence="1 2" key="1">
    <citation type="submission" date="2018-07" db="EMBL/GenBank/DDBJ databases">
        <title>Dyadobacter roseus sp. nov., isolated from rose rhizosphere soil.</title>
        <authorList>
            <person name="Chen L."/>
        </authorList>
    </citation>
    <scope>NUCLEOTIDE SEQUENCE [LARGE SCALE GENOMIC DNA]</scope>
    <source>
        <strain evidence="1 2">RS19</strain>
    </source>
</reference>
<keyword evidence="1" id="KW-0436">Ligase</keyword>
<evidence type="ECO:0000313" key="1">
    <source>
        <dbReference type="EMBL" id="REA56112.1"/>
    </source>
</evidence>
<dbReference type="Gene3D" id="3.90.1140.10">
    <property type="entry name" value="Cyclic phosphodiesterase"/>
    <property type="match status" value="1"/>
</dbReference>
<accession>A0A3D8Y662</accession>
<dbReference type="RefSeq" id="WP_115834119.1">
    <property type="nucleotide sequence ID" value="NZ_QNUL01000041.1"/>
</dbReference>